<keyword evidence="1" id="KW-0732">Signal</keyword>
<feature type="chain" id="PRO_5012804116" description="Lysozyme inhibitor LprI-like N-terminal domain-containing protein" evidence="1">
    <location>
        <begin position="22"/>
        <end position="131"/>
    </location>
</feature>
<reference evidence="3 4" key="1">
    <citation type="submission" date="2017-06" db="EMBL/GenBank/DDBJ databases">
        <authorList>
            <person name="Kim H.J."/>
            <person name="Triplett B.A."/>
        </authorList>
    </citation>
    <scope>NUCLEOTIDE SEQUENCE [LARGE SCALE GENOMIC DNA]</scope>
    <source>
        <strain evidence="3 4">B29T1</strain>
    </source>
</reference>
<proteinExistence type="predicted"/>
<gene>
    <name evidence="3" type="ORF">SAMN07250955_102171</name>
</gene>
<dbReference type="InterPro" id="IPR009739">
    <property type="entry name" value="LprI-like_N"/>
</dbReference>
<dbReference type="Pfam" id="PF07007">
    <property type="entry name" value="LprI"/>
    <property type="match status" value="1"/>
</dbReference>
<name>A0A212QPD0_9PROT</name>
<sequence>MRYLVVLAMVTLLGSADPAQAEACLDLLTKPSDAAACIERSTKDAEVELAARLRTLKAQIAKQTIKATRRQMSSDLQEMQTHWTAFAGAECELEAKAASGQDDAPYAGSLCRRRLIDAYTKDVVELTKKLR</sequence>
<evidence type="ECO:0000313" key="4">
    <source>
        <dbReference type="Proteomes" id="UP000197065"/>
    </source>
</evidence>
<organism evidence="3 4">
    <name type="scientific">Arboricoccus pini</name>
    <dbReference type="NCBI Taxonomy" id="1963835"/>
    <lineage>
        <taxon>Bacteria</taxon>
        <taxon>Pseudomonadati</taxon>
        <taxon>Pseudomonadota</taxon>
        <taxon>Alphaproteobacteria</taxon>
        <taxon>Geminicoccales</taxon>
        <taxon>Geminicoccaceae</taxon>
        <taxon>Arboricoccus</taxon>
    </lineage>
</organism>
<evidence type="ECO:0000259" key="2">
    <source>
        <dbReference type="Pfam" id="PF07007"/>
    </source>
</evidence>
<protein>
    <recommendedName>
        <fullName evidence="2">Lysozyme inhibitor LprI-like N-terminal domain-containing protein</fullName>
    </recommendedName>
</protein>
<feature type="domain" description="Lysozyme inhibitor LprI-like N-terminal" evidence="2">
    <location>
        <begin position="34"/>
        <end position="121"/>
    </location>
</feature>
<accession>A0A212QPD0</accession>
<dbReference type="Proteomes" id="UP000197065">
    <property type="component" value="Unassembled WGS sequence"/>
</dbReference>
<evidence type="ECO:0000313" key="3">
    <source>
        <dbReference type="EMBL" id="SNB61306.1"/>
    </source>
</evidence>
<dbReference type="EMBL" id="FYEH01000002">
    <property type="protein sequence ID" value="SNB61306.1"/>
    <property type="molecule type" value="Genomic_DNA"/>
</dbReference>
<dbReference type="RefSeq" id="WP_088560035.1">
    <property type="nucleotide sequence ID" value="NZ_FYEH01000002.1"/>
</dbReference>
<evidence type="ECO:0000256" key="1">
    <source>
        <dbReference type="SAM" id="SignalP"/>
    </source>
</evidence>
<keyword evidence="4" id="KW-1185">Reference proteome</keyword>
<dbReference type="Gene3D" id="1.20.1270.180">
    <property type="match status" value="1"/>
</dbReference>
<dbReference type="AlphaFoldDB" id="A0A212QPD0"/>
<feature type="signal peptide" evidence="1">
    <location>
        <begin position="1"/>
        <end position="21"/>
    </location>
</feature>